<dbReference type="RefSeq" id="XP_018278077.1">
    <property type="nucleotide sequence ID" value="XM_018425439.1"/>
</dbReference>
<keyword evidence="2" id="KW-1185">Reference proteome</keyword>
<reference evidence="1 2" key="1">
    <citation type="submission" date="2015-03" db="EMBL/GenBank/DDBJ databases">
        <title>Genomics and transcriptomics of the oil-accumulating basidiomycete yeast T. oleaginosus allow insights into substrate utilization and the diverse evolutionary trajectories of mating systems in fungi.</title>
        <authorList>
            <consortium name="DOE Joint Genome Institute"/>
            <person name="Kourist R."/>
            <person name="Kracht O."/>
            <person name="Bracharz F."/>
            <person name="Lipzen A."/>
            <person name="Nolan M."/>
            <person name="Ohm R."/>
            <person name="Grigoriev I."/>
            <person name="Sun S."/>
            <person name="Heitman J."/>
            <person name="Bruck T."/>
            <person name="Nowrousian M."/>
        </authorList>
    </citation>
    <scope>NUCLEOTIDE SEQUENCE [LARGE SCALE GENOMIC DNA]</scope>
    <source>
        <strain evidence="1 2">IBC0246</strain>
    </source>
</reference>
<protein>
    <submittedName>
        <fullName evidence="1">Uncharacterized protein</fullName>
    </submittedName>
</protein>
<accession>A0A0J0XKG1</accession>
<dbReference type="GeneID" id="28986042"/>
<name>A0A0J0XKG1_9TREE</name>
<gene>
    <name evidence="1" type="ORF">CC85DRAFT_303141</name>
</gene>
<sequence length="222" mass="24991">MRFPPHCPYGYPYGYPYGQTTCHTTAVTDYYPTTINLQAEDADYARAFTESITHPWGAWPSPADLATIDHLTSQPERCAAVVAVLKERLGTGGECAARALKLIPAMPFSVLADLGGEITKIADGSRWADWDTRAHAAFFLPQIAEAKQDREDESTKRKWEAWQSMYGRSRAAWLPPPDDSAFAYPKWPDVECPKEPEGWRYLLVPAPAMRHFESGGVYPWHR</sequence>
<dbReference type="Proteomes" id="UP000053611">
    <property type="component" value="Unassembled WGS sequence"/>
</dbReference>
<dbReference type="EMBL" id="KQ087216">
    <property type="protein sequence ID" value="KLT41586.1"/>
    <property type="molecule type" value="Genomic_DNA"/>
</dbReference>
<proteinExistence type="predicted"/>
<evidence type="ECO:0000313" key="2">
    <source>
        <dbReference type="Proteomes" id="UP000053611"/>
    </source>
</evidence>
<dbReference type="AlphaFoldDB" id="A0A0J0XKG1"/>
<evidence type="ECO:0000313" key="1">
    <source>
        <dbReference type="EMBL" id="KLT41586.1"/>
    </source>
</evidence>
<organism evidence="1 2">
    <name type="scientific">Cutaneotrichosporon oleaginosum</name>
    <dbReference type="NCBI Taxonomy" id="879819"/>
    <lineage>
        <taxon>Eukaryota</taxon>
        <taxon>Fungi</taxon>
        <taxon>Dikarya</taxon>
        <taxon>Basidiomycota</taxon>
        <taxon>Agaricomycotina</taxon>
        <taxon>Tremellomycetes</taxon>
        <taxon>Trichosporonales</taxon>
        <taxon>Trichosporonaceae</taxon>
        <taxon>Cutaneotrichosporon</taxon>
    </lineage>
</organism>